<evidence type="ECO:0000313" key="4">
    <source>
        <dbReference type="Proteomes" id="UP000305398"/>
    </source>
</evidence>
<evidence type="ECO:0000259" key="2">
    <source>
        <dbReference type="Pfam" id="PF09557"/>
    </source>
</evidence>
<reference evidence="3 4" key="1">
    <citation type="submission" date="2019-06" db="EMBL/GenBank/DDBJ databases">
        <authorList>
            <person name="Srinivasan S."/>
        </authorList>
    </citation>
    <scope>NUCLEOTIDE SEQUENCE [LARGE SCALE GENOMIC DNA]</scope>
    <source>
        <strain evidence="3 4">17J68-5</strain>
    </source>
</reference>
<dbReference type="Proteomes" id="UP000305398">
    <property type="component" value="Chromosome"/>
</dbReference>
<dbReference type="KEGG" id="hyj:FHG12_10800"/>
<dbReference type="AlphaFoldDB" id="A0A5B8A1N1"/>
<keyword evidence="4" id="KW-1185">Reference proteome</keyword>
<name>A0A5B8A1N1_9BACT</name>
<gene>
    <name evidence="3" type="ORF">FHG12_10800</name>
</gene>
<dbReference type="InterPro" id="IPR052967">
    <property type="entry name" value="Stress_Response_Assoc"/>
</dbReference>
<accession>A0A5B8A1N1</accession>
<dbReference type="NCBIfam" id="TIGR02271">
    <property type="entry name" value="YsnF/AvaK domain"/>
    <property type="match status" value="1"/>
</dbReference>
<organism evidence="3 4">
    <name type="scientific">Hymenobacter jejuensis</name>
    <dbReference type="NCBI Taxonomy" id="2502781"/>
    <lineage>
        <taxon>Bacteria</taxon>
        <taxon>Pseudomonadati</taxon>
        <taxon>Bacteroidota</taxon>
        <taxon>Cytophagia</taxon>
        <taxon>Cytophagales</taxon>
        <taxon>Hymenobacteraceae</taxon>
        <taxon>Hymenobacter</taxon>
    </lineage>
</organism>
<dbReference type="Pfam" id="PF09557">
    <property type="entry name" value="DUF2382"/>
    <property type="match status" value="1"/>
</dbReference>
<dbReference type="PANTHER" id="PTHR38463">
    <property type="entry name" value="STRESS RESPONSE PROTEIN YSNF"/>
    <property type="match status" value="1"/>
</dbReference>
<feature type="region of interest" description="Disordered" evidence="1">
    <location>
        <begin position="1"/>
        <end position="31"/>
    </location>
</feature>
<dbReference type="OrthoDB" id="5569583at2"/>
<dbReference type="EMBL" id="CP040896">
    <property type="protein sequence ID" value="QDA60566.1"/>
    <property type="molecule type" value="Genomic_DNA"/>
</dbReference>
<protein>
    <submittedName>
        <fullName evidence="3">DUF2382 domain-containing protein</fullName>
    </submittedName>
</protein>
<dbReference type="RefSeq" id="WP_139515742.1">
    <property type="nucleotide sequence ID" value="NZ_CP040896.1"/>
</dbReference>
<dbReference type="InterPro" id="IPR019060">
    <property type="entry name" value="DUF2382"/>
</dbReference>
<evidence type="ECO:0000256" key="1">
    <source>
        <dbReference type="SAM" id="MobiDB-lite"/>
    </source>
</evidence>
<feature type="compositionally biased region" description="Pro residues" evidence="1">
    <location>
        <begin position="18"/>
        <end position="28"/>
    </location>
</feature>
<dbReference type="PANTHER" id="PTHR38463:SF1">
    <property type="entry name" value="STRESS RESPONSE PROTEIN YSNF"/>
    <property type="match status" value="1"/>
</dbReference>
<evidence type="ECO:0000313" key="3">
    <source>
        <dbReference type="EMBL" id="QDA60566.1"/>
    </source>
</evidence>
<proteinExistence type="predicted"/>
<feature type="domain" description="DUF2382" evidence="2">
    <location>
        <begin position="34"/>
        <end position="144"/>
    </location>
</feature>
<sequence length="157" mass="17358">MDNPPDELPTRPQSAPAAPQPPLEPQPLTPLGTIPVIEEQARVGKQVVESGTVHISKSVSSQDQTLNIPLVHEEVKVERVVINQYVDTAPAVRYEGTTMVIPILREEVVVQKRLVLVEELHVTKLQVQTTQTEQVTLRKEEVTVNRATNPNPTTPIS</sequence>